<feature type="coiled-coil region" evidence="1">
    <location>
        <begin position="343"/>
        <end position="384"/>
    </location>
</feature>
<evidence type="ECO:0000256" key="1">
    <source>
        <dbReference type="SAM" id="Coils"/>
    </source>
</evidence>
<feature type="compositionally biased region" description="Basic and acidic residues" evidence="2">
    <location>
        <begin position="975"/>
        <end position="985"/>
    </location>
</feature>
<proteinExistence type="predicted"/>
<evidence type="ECO:0000313" key="3">
    <source>
        <dbReference type="EMBL" id="CCA74798.1"/>
    </source>
</evidence>
<feature type="coiled-coil region" evidence="1">
    <location>
        <begin position="461"/>
        <end position="488"/>
    </location>
</feature>
<reference evidence="3 4" key="1">
    <citation type="journal article" date="2011" name="PLoS Pathog.">
        <title>Endophytic Life Strategies Decoded by Genome and Transcriptome Analyses of the Mutualistic Root Symbiont Piriformospora indica.</title>
        <authorList>
            <person name="Zuccaro A."/>
            <person name="Lahrmann U."/>
            <person name="Guldener U."/>
            <person name="Langen G."/>
            <person name="Pfiffi S."/>
            <person name="Biedenkopf D."/>
            <person name="Wong P."/>
            <person name="Samans B."/>
            <person name="Grimm C."/>
            <person name="Basiewicz M."/>
            <person name="Murat C."/>
            <person name="Martin F."/>
            <person name="Kogel K.H."/>
        </authorList>
    </citation>
    <scope>NUCLEOTIDE SEQUENCE [LARGE SCALE GENOMIC DNA]</scope>
    <source>
        <strain evidence="3 4">DSM 11827</strain>
    </source>
</reference>
<dbReference type="EMBL" id="CAFZ01000356">
    <property type="protein sequence ID" value="CCA74798.1"/>
    <property type="molecule type" value="Genomic_DNA"/>
</dbReference>
<comment type="caution">
    <text evidence="3">The sequence shown here is derived from an EMBL/GenBank/DDBJ whole genome shotgun (WGS) entry which is preliminary data.</text>
</comment>
<gene>
    <name evidence="3" type="ORF">PIIN_08767</name>
</gene>
<feature type="compositionally biased region" description="Polar residues" evidence="2">
    <location>
        <begin position="577"/>
        <end position="587"/>
    </location>
</feature>
<protein>
    <submittedName>
        <fullName evidence="3">Uncharacterized protein</fullName>
    </submittedName>
</protein>
<accession>G4TU05</accession>
<feature type="coiled-coil region" evidence="1">
    <location>
        <begin position="54"/>
        <end position="173"/>
    </location>
</feature>
<name>G4TU05_SERID</name>
<dbReference type="STRING" id="1109443.G4TU05"/>
<dbReference type="PANTHER" id="PTHR45615:SF40">
    <property type="entry name" value="MYOSIN HEAVY CHAIN, NON-MUSCLE"/>
    <property type="match status" value="1"/>
</dbReference>
<evidence type="ECO:0000313" key="4">
    <source>
        <dbReference type="Proteomes" id="UP000007148"/>
    </source>
</evidence>
<keyword evidence="1" id="KW-0175">Coiled coil</keyword>
<feature type="region of interest" description="Disordered" evidence="2">
    <location>
        <begin position="518"/>
        <end position="602"/>
    </location>
</feature>
<dbReference type="GO" id="GO:0005737">
    <property type="term" value="C:cytoplasm"/>
    <property type="evidence" value="ECO:0007669"/>
    <property type="project" value="TreeGrafter"/>
</dbReference>
<dbReference type="AlphaFoldDB" id="G4TU05"/>
<dbReference type="InParanoid" id="G4TU05"/>
<feature type="compositionally biased region" description="Basic and acidic residues" evidence="2">
    <location>
        <begin position="518"/>
        <end position="533"/>
    </location>
</feature>
<feature type="region of interest" description="Disordered" evidence="2">
    <location>
        <begin position="947"/>
        <end position="1009"/>
    </location>
</feature>
<evidence type="ECO:0000256" key="2">
    <source>
        <dbReference type="SAM" id="MobiDB-lite"/>
    </source>
</evidence>
<dbReference type="GO" id="GO:0016460">
    <property type="term" value="C:myosin II complex"/>
    <property type="evidence" value="ECO:0007669"/>
    <property type="project" value="TreeGrafter"/>
</dbReference>
<dbReference type="Proteomes" id="UP000007148">
    <property type="component" value="Unassembled WGS sequence"/>
</dbReference>
<dbReference type="HOGENOM" id="CLU_003988_0_0_1"/>
<sequence>MQTSSSAPLALSNPLVLEISSLKAAVERYQHAADSANIHLQHQALDISTFSARCTALEQENAILRAEVALLRSTPESSSTSSLSNNNLAVSELTLALRRVSEQLDQAEEALREHTEQLGKSNLVRARLKVELERAEQDVTMIREREEETKKECRRWKAELEKKEEELKMVDLVVREYADLVRTLEGRTSVSSQYPRGARTSSDRNRLAVGHSKQSSLGSSGASSSTSSIPHQHGTVAALQEGRMDSLHEGRIGLQRLMTEFHHKTEQMEEEISRLHVQIEKLETKLVVADGLMERGVKELASVKSELASALRADKSAVKMVERYMSFSQQSSNLLQTAMQTQKKRHAATVLTLEQQLETLTRQVERERALADELRSTLDDLTLEIAREAFGRRREITLRLGLLERERQVAKMLERWIDTLQRRHEQEEGNKESHLSGAREILAALRGVDAPKAMDEDNFVREKLVQEIEGLRAEVQEEMNRRLELQRIISGYIVAESRGEALPLQEDSDQQQSYEERMMVKSHDQPVTGREDSSGQPAAMENATRARTPSAHSASDTASLDLEEHSPTPPSDDNGVPDQTTSLPSDNPSGTTEPATTTATISPSHAKMPLESDVDEHASQAVATIQGLKKCELRYEDIQTALNDCHDALSALQASVIERTNEGKEKGGAIIIFLPAAVERLYDYCEDARVELEILIADEARISQGYETLLNLRSDKEAGSTGQEALLEKIDVFVKGTDPAIVKARSVFEGKLENLMHDIATIKRALHEDMSTPDGAEAQTGIAFPTAQSGDEERPDQPMPITMGSSLWQTIANNIPTPRSSSPAPRVAQTFGTVMSTGRPRLPSNQGKQPGTNPLNHLGLRIAMPQRLSPYASAQSLHTSTLNIHSPFPFSAPLSTGIKSPGFGTGEPTSAPISRASSWFGGAMGVGGGISRAKTMSNILGGGFGGMSMSPASPPAPSSSAMHVGGPRRSGTGHQKAETRAEKGLETATGQRISSVVALNDGVEDEEVE</sequence>
<feature type="compositionally biased region" description="Polar residues" evidence="2">
    <location>
        <begin position="545"/>
        <end position="558"/>
    </location>
</feature>
<dbReference type="GO" id="GO:0032982">
    <property type="term" value="C:myosin filament"/>
    <property type="evidence" value="ECO:0007669"/>
    <property type="project" value="TreeGrafter"/>
</dbReference>
<dbReference type="GO" id="GO:0051015">
    <property type="term" value="F:actin filament binding"/>
    <property type="evidence" value="ECO:0007669"/>
    <property type="project" value="TreeGrafter"/>
</dbReference>
<keyword evidence="4" id="KW-1185">Reference proteome</keyword>
<organism evidence="3 4">
    <name type="scientific">Serendipita indica (strain DSM 11827)</name>
    <name type="common">Root endophyte fungus</name>
    <name type="synonym">Piriformospora indica</name>
    <dbReference type="NCBI Taxonomy" id="1109443"/>
    <lineage>
        <taxon>Eukaryota</taxon>
        <taxon>Fungi</taxon>
        <taxon>Dikarya</taxon>
        <taxon>Basidiomycota</taxon>
        <taxon>Agaricomycotina</taxon>
        <taxon>Agaricomycetes</taxon>
        <taxon>Sebacinales</taxon>
        <taxon>Serendipitaceae</taxon>
        <taxon>Serendipita</taxon>
    </lineage>
</organism>
<dbReference type="OrthoDB" id="2592022at2759"/>
<dbReference type="OMA" id="QHEAHAT"/>
<feature type="region of interest" description="Disordered" evidence="2">
    <location>
        <begin position="188"/>
        <end position="233"/>
    </location>
</feature>
<dbReference type="PANTHER" id="PTHR45615">
    <property type="entry name" value="MYOSIN HEAVY CHAIN, NON-MUSCLE"/>
    <property type="match status" value="1"/>
</dbReference>
<dbReference type="GO" id="GO:0000146">
    <property type="term" value="F:microfilament motor activity"/>
    <property type="evidence" value="ECO:0007669"/>
    <property type="project" value="TreeGrafter"/>
</dbReference>
<feature type="compositionally biased region" description="Low complexity" evidence="2">
    <location>
        <begin position="210"/>
        <end position="228"/>
    </location>
</feature>
<feature type="compositionally biased region" description="Low complexity" evidence="2">
    <location>
        <begin position="588"/>
        <end position="602"/>
    </location>
</feature>
<dbReference type="eggNOG" id="ENOG502S00B">
    <property type="taxonomic scope" value="Eukaryota"/>
</dbReference>